<accession>A0A949K7L7</accession>
<dbReference type="PANTHER" id="PTHR43386">
    <property type="entry name" value="OLIGOPEPTIDE TRANSPORT SYSTEM PERMEASE PROTEIN APPC"/>
    <property type="match status" value="1"/>
</dbReference>
<dbReference type="SUPFAM" id="SSF161098">
    <property type="entry name" value="MetI-like"/>
    <property type="match status" value="1"/>
</dbReference>
<evidence type="ECO:0000256" key="1">
    <source>
        <dbReference type="ARBA" id="ARBA00004651"/>
    </source>
</evidence>
<dbReference type="RefSeq" id="WP_158348683.1">
    <property type="nucleotide sequence ID" value="NZ_JAHQCW010000016.1"/>
</dbReference>
<protein>
    <submittedName>
        <fullName evidence="9">ABC transporter permease</fullName>
    </submittedName>
</protein>
<dbReference type="AlphaFoldDB" id="A0A949K7L7"/>
<dbReference type="Pfam" id="PF00528">
    <property type="entry name" value="BPD_transp_1"/>
    <property type="match status" value="1"/>
</dbReference>
<keyword evidence="5 7" id="KW-1133">Transmembrane helix</keyword>
<dbReference type="Proteomes" id="UP000712157">
    <property type="component" value="Unassembled WGS sequence"/>
</dbReference>
<organism evidence="9 10">
    <name type="scientific">Diplocloster agilis</name>
    <dbReference type="NCBI Taxonomy" id="2850323"/>
    <lineage>
        <taxon>Bacteria</taxon>
        <taxon>Bacillati</taxon>
        <taxon>Bacillota</taxon>
        <taxon>Clostridia</taxon>
        <taxon>Lachnospirales</taxon>
        <taxon>Lachnospiraceae</taxon>
        <taxon>Diplocloster</taxon>
    </lineage>
</organism>
<keyword evidence="4 7" id="KW-0812">Transmembrane</keyword>
<proteinExistence type="inferred from homology"/>
<keyword evidence="3" id="KW-1003">Cell membrane</keyword>
<gene>
    <name evidence="9" type="ORF">KTH89_11115</name>
</gene>
<evidence type="ECO:0000256" key="2">
    <source>
        <dbReference type="ARBA" id="ARBA00022448"/>
    </source>
</evidence>
<dbReference type="InterPro" id="IPR025966">
    <property type="entry name" value="OppC_N"/>
</dbReference>
<dbReference type="PANTHER" id="PTHR43386:SF1">
    <property type="entry name" value="D,D-DIPEPTIDE TRANSPORT SYSTEM PERMEASE PROTEIN DDPC-RELATED"/>
    <property type="match status" value="1"/>
</dbReference>
<feature type="transmembrane region" description="Helical" evidence="7">
    <location>
        <begin position="15"/>
        <end position="37"/>
    </location>
</feature>
<dbReference type="InterPro" id="IPR000515">
    <property type="entry name" value="MetI-like"/>
</dbReference>
<dbReference type="InterPro" id="IPR050366">
    <property type="entry name" value="BP-dependent_transpt_permease"/>
</dbReference>
<keyword evidence="10" id="KW-1185">Reference proteome</keyword>
<feature type="domain" description="ABC transmembrane type-1" evidence="8">
    <location>
        <begin position="82"/>
        <end position="271"/>
    </location>
</feature>
<evidence type="ECO:0000256" key="7">
    <source>
        <dbReference type="RuleBase" id="RU363032"/>
    </source>
</evidence>
<dbReference type="CDD" id="cd06261">
    <property type="entry name" value="TM_PBP2"/>
    <property type="match status" value="1"/>
</dbReference>
<dbReference type="Pfam" id="PF12911">
    <property type="entry name" value="OppC_N"/>
    <property type="match status" value="1"/>
</dbReference>
<evidence type="ECO:0000313" key="10">
    <source>
        <dbReference type="Proteomes" id="UP000712157"/>
    </source>
</evidence>
<dbReference type="EMBL" id="JAHQCW010000016">
    <property type="protein sequence ID" value="MBU9737092.1"/>
    <property type="molecule type" value="Genomic_DNA"/>
</dbReference>
<comment type="similarity">
    <text evidence="7">Belongs to the binding-protein-dependent transport system permease family.</text>
</comment>
<evidence type="ECO:0000313" key="9">
    <source>
        <dbReference type="EMBL" id="MBU9737092.1"/>
    </source>
</evidence>
<feature type="transmembrane region" description="Helical" evidence="7">
    <location>
        <begin position="147"/>
        <end position="164"/>
    </location>
</feature>
<evidence type="ECO:0000256" key="6">
    <source>
        <dbReference type="ARBA" id="ARBA00023136"/>
    </source>
</evidence>
<evidence type="ECO:0000256" key="5">
    <source>
        <dbReference type="ARBA" id="ARBA00022989"/>
    </source>
</evidence>
<evidence type="ECO:0000256" key="3">
    <source>
        <dbReference type="ARBA" id="ARBA00022475"/>
    </source>
</evidence>
<reference evidence="9" key="1">
    <citation type="submission" date="2021-06" db="EMBL/GenBank/DDBJ databases">
        <title>Description of novel taxa of the family Lachnospiraceae.</title>
        <authorList>
            <person name="Chaplin A.V."/>
            <person name="Sokolova S.R."/>
            <person name="Pikina A.P."/>
            <person name="Korzhanova M."/>
            <person name="Belova V."/>
            <person name="Korostin D."/>
            <person name="Efimov B.A."/>
        </authorList>
    </citation>
    <scope>NUCLEOTIDE SEQUENCE</scope>
    <source>
        <strain evidence="9">ASD5720</strain>
    </source>
</reference>
<feature type="transmembrane region" description="Helical" evidence="7">
    <location>
        <begin position="121"/>
        <end position="141"/>
    </location>
</feature>
<feature type="transmembrane region" description="Helical" evidence="7">
    <location>
        <begin position="86"/>
        <end position="109"/>
    </location>
</feature>
<dbReference type="PROSITE" id="PS50928">
    <property type="entry name" value="ABC_TM1"/>
    <property type="match status" value="1"/>
</dbReference>
<name>A0A949K7L7_9FIRM</name>
<comment type="caution">
    <text evidence="9">The sequence shown here is derived from an EMBL/GenBank/DDBJ whole genome shotgun (WGS) entry which is preliminary data.</text>
</comment>
<keyword evidence="2 7" id="KW-0813">Transport</keyword>
<dbReference type="GO" id="GO:0005886">
    <property type="term" value="C:plasma membrane"/>
    <property type="evidence" value="ECO:0007669"/>
    <property type="project" value="UniProtKB-SubCell"/>
</dbReference>
<feature type="transmembrane region" description="Helical" evidence="7">
    <location>
        <begin position="245"/>
        <end position="270"/>
    </location>
</feature>
<dbReference type="GO" id="GO:0055085">
    <property type="term" value="P:transmembrane transport"/>
    <property type="evidence" value="ECO:0007669"/>
    <property type="project" value="InterPro"/>
</dbReference>
<sequence length="284" mass="30475">MNRKDFTRRMRKSKLFLIGLAGILVIAAVCFLSPLFVRFDPLKAELSNRLAAPEGIFGGLSRHIFGCDPMGRDVLTRLLLGGRTSLLIAFSVVLITTILGLIIGLLAGYYGGIADLILMRICDIMMALPTLLLAICVVAVMGSSITNLVVVLSITGWIMVARVVRSTVMSIRDCEYVKAARVLGIPNSKIILKEVLPNVISPVIITATQAFGGMILTEASMSYLGLGVPAPSPSWGAMISDGREYIATAPWVVIVPGIALMLTVLAFNFLGDGLNDILNPKNKD</sequence>
<dbReference type="InterPro" id="IPR035906">
    <property type="entry name" value="MetI-like_sf"/>
</dbReference>
<evidence type="ECO:0000259" key="8">
    <source>
        <dbReference type="PROSITE" id="PS50928"/>
    </source>
</evidence>
<dbReference type="Gene3D" id="1.10.3720.10">
    <property type="entry name" value="MetI-like"/>
    <property type="match status" value="1"/>
</dbReference>
<comment type="subcellular location">
    <subcellularLocation>
        <location evidence="1 7">Cell membrane</location>
        <topology evidence="1 7">Multi-pass membrane protein</topology>
    </subcellularLocation>
</comment>
<keyword evidence="6 7" id="KW-0472">Membrane</keyword>
<evidence type="ECO:0000256" key="4">
    <source>
        <dbReference type="ARBA" id="ARBA00022692"/>
    </source>
</evidence>